<evidence type="ECO:0000313" key="15">
    <source>
        <dbReference type="EMBL" id="TJY32487.1"/>
    </source>
</evidence>
<dbReference type="InterPro" id="IPR000550">
    <property type="entry name" value="Hppk"/>
</dbReference>
<evidence type="ECO:0000256" key="3">
    <source>
        <dbReference type="ARBA" id="ARBA00013253"/>
    </source>
</evidence>
<name>A0A4U0ELR1_9FLAO</name>
<keyword evidence="8" id="KW-0067">ATP-binding</keyword>
<dbReference type="SUPFAM" id="SSF52540">
    <property type="entry name" value="P-loop containing nucleoside triphosphate hydrolases"/>
    <property type="match status" value="1"/>
</dbReference>
<evidence type="ECO:0000256" key="5">
    <source>
        <dbReference type="ARBA" id="ARBA00022679"/>
    </source>
</evidence>
<accession>A0A4U0ELR1</accession>
<evidence type="ECO:0000256" key="1">
    <source>
        <dbReference type="ARBA" id="ARBA00005051"/>
    </source>
</evidence>
<dbReference type="GO" id="GO:0046654">
    <property type="term" value="P:tetrahydrofolate biosynthetic process"/>
    <property type="evidence" value="ECO:0007669"/>
    <property type="project" value="UniProtKB-UniPathway"/>
</dbReference>
<dbReference type="NCBIfam" id="TIGR01498">
    <property type="entry name" value="folK"/>
    <property type="match status" value="1"/>
</dbReference>
<dbReference type="OrthoDB" id="9776634at2"/>
<dbReference type="CDD" id="cd01673">
    <property type="entry name" value="dNK"/>
    <property type="match status" value="1"/>
</dbReference>
<comment type="function">
    <text evidence="10">Catalyzes the transfer of pyrophosphate from adenosine triphosphate (ATP) to 6-hydroxymethyl-7,8-dihydropterin, an enzymatic step in folate biosynthesis pathway.</text>
</comment>
<evidence type="ECO:0000256" key="6">
    <source>
        <dbReference type="ARBA" id="ARBA00022741"/>
    </source>
</evidence>
<proteinExistence type="inferred from homology"/>
<dbReference type="InterPro" id="IPR031314">
    <property type="entry name" value="DNK_dom"/>
</dbReference>
<reference evidence="15 16" key="1">
    <citation type="submission" date="2019-04" db="EMBL/GenBank/DDBJ databases">
        <title>Lacinutrix sp. nov., isolated from marine water.</title>
        <authorList>
            <person name="Kim W."/>
        </authorList>
    </citation>
    <scope>NUCLEOTIDE SEQUENCE [LARGE SCALE GENOMIC DNA]</scope>
    <source>
        <strain evidence="15 16">CAU 1491</strain>
    </source>
</reference>
<keyword evidence="9" id="KW-0289">Folate biosynthesis</keyword>
<evidence type="ECO:0000256" key="2">
    <source>
        <dbReference type="ARBA" id="ARBA00005810"/>
    </source>
</evidence>
<sequence>MNQPQQVYISLGSNKGDRFKNLQEAIDLIHLKIGMIKIISKVYNSPAFGFEGDDFYNACLHVETHLKPKKVMQGLLNIEKSLGRIRNNKKEYEARVIDLDVLLIDDSIIDTKILQVPHPEMHKRRFVLSPLNNIAPKIEHPKLHKPTSVLLEECEDNSVLESINIWLKNPSKAFNFSKYNYIAIEGNIGAGKTSLATKMSQDFNAKLVLERFADNAFLPKFYKEPQRYAFALEMSFLADRYQQISDDLSQLDLFKDFIVSDYDVFKSLIFSKITLPEDEFILYRKLFYLMYKDIAKPDLYVYLYQNTERLQANIKKRGRDYEQNIEDDYLEKINAGYLEFLKNQTEIKVKIIDISDLDFVKNRADYLWVLNQICDDDA</sequence>
<comment type="caution">
    <text evidence="15">The sequence shown here is derived from an EMBL/GenBank/DDBJ whole genome shotgun (WGS) entry which is preliminary data.</text>
</comment>
<evidence type="ECO:0000259" key="13">
    <source>
        <dbReference type="Pfam" id="PF01288"/>
    </source>
</evidence>
<dbReference type="Pfam" id="PF01712">
    <property type="entry name" value="dNK"/>
    <property type="match status" value="1"/>
</dbReference>
<evidence type="ECO:0000256" key="12">
    <source>
        <dbReference type="ARBA" id="ARBA00033413"/>
    </source>
</evidence>
<dbReference type="EMBL" id="SUPL01000009">
    <property type="protein sequence ID" value="TJY32487.1"/>
    <property type="molecule type" value="Genomic_DNA"/>
</dbReference>
<dbReference type="Pfam" id="PF01288">
    <property type="entry name" value="HPPK"/>
    <property type="match status" value="1"/>
</dbReference>
<dbReference type="GO" id="GO:0046656">
    <property type="term" value="P:folic acid biosynthetic process"/>
    <property type="evidence" value="ECO:0007669"/>
    <property type="project" value="UniProtKB-KW"/>
</dbReference>
<gene>
    <name evidence="15" type="primary">folK</name>
    <name evidence="15" type="ORF">E5167_14075</name>
</gene>
<keyword evidence="5 15" id="KW-0808">Transferase</keyword>
<feature type="domain" description="Deoxynucleoside kinase" evidence="14">
    <location>
        <begin position="182"/>
        <end position="373"/>
    </location>
</feature>
<organism evidence="15 16">
    <name type="scientific">Pontimicrobium aquaticum</name>
    <dbReference type="NCBI Taxonomy" id="2565367"/>
    <lineage>
        <taxon>Bacteria</taxon>
        <taxon>Pseudomonadati</taxon>
        <taxon>Bacteroidota</taxon>
        <taxon>Flavobacteriia</taxon>
        <taxon>Flavobacteriales</taxon>
        <taxon>Flavobacteriaceae</taxon>
        <taxon>Pontimicrobium</taxon>
    </lineage>
</organism>
<feature type="domain" description="7,8-dihydro-6-hydroxymethylpterin-pyrophosphokinase" evidence="13">
    <location>
        <begin position="8"/>
        <end position="136"/>
    </location>
</feature>
<dbReference type="AlphaFoldDB" id="A0A4U0ELR1"/>
<evidence type="ECO:0000256" key="8">
    <source>
        <dbReference type="ARBA" id="ARBA00022840"/>
    </source>
</evidence>
<evidence type="ECO:0000256" key="9">
    <source>
        <dbReference type="ARBA" id="ARBA00022909"/>
    </source>
</evidence>
<keyword evidence="16" id="KW-1185">Reference proteome</keyword>
<dbReference type="GO" id="GO:0016301">
    <property type="term" value="F:kinase activity"/>
    <property type="evidence" value="ECO:0007669"/>
    <property type="project" value="UniProtKB-KW"/>
</dbReference>
<dbReference type="PANTHER" id="PTHR43071:SF1">
    <property type="entry name" value="2-AMINO-4-HYDROXY-6-HYDROXYMETHYLDIHYDROPTERIDINE PYROPHOSPHOKINASE"/>
    <property type="match status" value="1"/>
</dbReference>
<dbReference type="Gene3D" id="3.30.70.560">
    <property type="entry name" value="7,8-Dihydro-6-hydroxymethylpterin-pyrophosphokinase HPPK"/>
    <property type="match status" value="1"/>
</dbReference>
<dbReference type="InterPro" id="IPR027417">
    <property type="entry name" value="P-loop_NTPase"/>
</dbReference>
<dbReference type="Gene3D" id="3.40.50.300">
    <property type="entry name" value="P-loop containing nucleotide triphosphate hydrolases"/>
    <property type="match status" value="1"/>
</dbReference>
<dbReference type="SUPFAM" id="SSF55083">
    <property type="entry name" value="6-hydroxymethyl-7,8-dihydropterin pyrophosphokinase, HPPK"/>
    <property type="match status" value="1"/>
</dbReference>
<dbReference type="GO" id="GO:0003848">
    <property type="term" value="F:2-amino-4-hydroxy-6-hydroxymethyldihydropteridine diphosphokinase activity"/>
    <property type="evidence" value="ECO:0007669"/>
    <property type="project" value="UniProtKB-EC"/>
</dbReference>
<dbReference type="UniPathway" id="UPA00077">
    <property type="reaction ID" value="UER00155"/>
</dbReference>
<evidence type="ECO:0000256" key="10">
    <source>
        <dbReference type="ARBA" id="ARBA00029409"/>
    </source>
</evidence>
<dbReference type="RefSeq" id="WP_136844804.1">
    <property type="nucleotide sequence ID" value="NZ_SUPL01000009.1"/>
</dbReference>
<keyword evidence="7 15" id="KW-0418">Kinase</keyword>
<comment type="pathway">
    <text evidence="1">Cofactor biosynthesis; tetrahydrofolate biosynthesis; 2-amino-4-hydroxy-6-hydroxymethyl-7,8-dihydropteridine diphosphate from 7,8-dihydroneopterin triphosphate: step 4/4.</text>
</comment>
<dbReference type="Proteomes" id="UP000307657">
    <property type="component" value="Unassembled WGS sequence"/>
</dbReference>
<keyword evidence="6" id="KW-0547">Nucleotide-binding</keyword>
<comment type="similarity">
    <text evidence="2">Belongs to the HPPK family.</text>
</comment>
<evidence type="ECO:0000256" key="11">
    <source>
        <dbReference type="ARBA" id="ARBA00029766"/>
    </source>
</evidence>
<dbReference type="InterPro" id="IPR035907">
    <property type="entry name" value="Hppk_sf"/>
</dbReference>
<protein>
    <recommendedName>
        <fullName evidence="4">2-amino-4-hydroxy-6-hydroxymethyldihydropteridine pyrophosphokinase</fullName>
        <ecNumber evidence="3">2.7.6.3</ecNumber>
    </recommendedName>
    <alternativeName>
        <fullName evidence="11">6-hydroxymethyl-7,8-dihydropterin pyrophosphokinase</fullName>
    </alternativeName>
    <alternativeName>
        <fullName evidence="12">7,8-dihydro-6-hydroxymethylpterin-pyrophosphokinase</fullName>
    </alternativeName>
</protein>
<evidence type="ECO:0000259" key="14">
    <source>
        <dbReference type="Pfam" id="PF01712"/>
    </source>
</evidence>
<evidence type="ECO:0000313" key="16">
    <source>
        <dbReference type="Proteomes" id="UP000307657"/>
    </source>
</evidence>
<dbReference type="EC" id="2.7.6.3" evidence="3"/>
<dbReference type="PANTHER" id="PTHR43071">
    <property type="entry name" value="2-AMINO-4-HYDROXY-6-HYDROXYMETHYLDIHYDROPTERIDINE PYROPHOSPHOKINASE"/>
    <property type="match status" value="1"/>
</dbReference>
<dbReference type="CDD" id="cd00483">
    <property type="entry name" value="HPPK"/>
    <property type="match status" value="1"/>
</dbReference>
<evidence type="ECO:0000256" key="7">
    <source>
        <dbReference type="ARBA" id="ARBA00022777"/>
    </source>
</evidence>
<evidence type="ECO:0000256" key="4">
    <source>
        <dbReference type="ARBA" id="ARBA00016218"/>
    </source>
</evidence>
<dbReference type="GO" id="GO:0005524">
    <property type="term" value="F:ATP binding"/>
    <property type="evidence" value="ECO:0007669"/>
    <property type="project" value="UniProtKB-KW"/>
</dbReference>